<dbReference type="STRING" id="1392247.A0A3N4L6U6"/>
<dbReference type="Proteomes" id="UP000277580">
    <property type="component" value="Unassembled WGS sequence"/>
</dbReference>
<dbReference type="OrthoDB" id="5291055at2759"/>
<name>A0A3N4L6U6_9PEZI</name>
<dbReference type="PANTHER" id="PTHR36847">
    <property type="entry name" value="AMIDOLIGASE ENZYME"/>
    <property type="match status" value="1"/>
</dbReference>
<evidence type="ECO:0000313" key="2">
    <source>
        <dbReference type="Proteomes" id="UP000277580"/>
    </source>
</evidence>
<accession>A0A3N4L6U6</accession>
<protein>
    <submittedName>
        <fullName evidence="1">Uncharacterized protein</fullName>
    </submittedName>
</protein>
<dbReference type="PANTHER" id="PTHR36847:SF1">
    <property type="entry name" value="AMIDOLIGASE ENZYME"/>
    <property type="match status" value="1"/>
</dbReference>
<keyword evidence="2" id="KW-1185">Reference proteome</keyword>
<evidence type="ECO:0000313" key="1">
    <source>
        <dbReference type="EMBL" id="RPB17508.1"/>
    </source>
</evidence>
<gene>
    <name evidence="1" type="ORF">P167DRAFT_561197</name>
</gene>
<reference evidence="1 2" key="1">
    <citation type="journal article" date="2018" name="Nat. Ecol. Evol.">
        <title>Pezizomycetes genomes reveal the molecular basis of ectomycorrhizal truffle lifestyle.</title>
        <authorList>
            <person name="Murat C."/>
            <person name="Payen T."/>
            <person name="Noel B."/>
            <person name="Kuo A."/>
            <person name="Morin E."/>
            <person name="Chen J."/>
            <person name="Kohler A."/>
            <person name="Krizsan K."/>
            <person name="Balestrini R."/>
            <person name="Da Silva C."/>
            <person name="Montanini B."/>
            <person name="Hainaut M."/>
            <person name="Levati E."/>
            <person name="Barry K.W."/>
            <person name="Belfiori B."/>
            <person name="Cichocki N."/>
            <person name="Clum A."/>
            <person name="Dockter R.B."/>
            <person name="Fauchery L."/>
            <person name="Guy J."/>
            <person name="Iotti M."/>
            <person name="Le Tacon F."/>
            <person name="Lindquist E.A."/>
            <person name="Lipzen A."/>
            <person name="Malagnac F."/>
            <person name="Mello A."/>
            <person name="Molinier V."/>
            <person name="Miyauchi S."/>
            <person name="Poulain J."/>
            <person name="Riccioni C."/>
            <person name="Rubini A."/>
            <person name="Sitrit Y."/>
            <person name="Splivallo R."/>
            <person name="Traeger S."/>
            <person name="Wang M."/>
            <person name="Zifcakova L."/>
            <person name="Wipf D."/>
            <person name="Zambonelli A."/>
            <person name="Paolocci F."/>
            <person name="Nowrousian M."/>
            <person name="Ottonello S."/>
            <person name="Baldrian P."/>
            <person name="Spatafora J.W."/>
            <person name="Henrissat B."/>
            <person name="Nagy L.G."/>
            <person name="Aury J.M."/>
            <person name="Wincker P."/>
            <person name="Grigoriev I.V."/>
            <person name="Bonfante P."/>
            <person name="Martin F.M."/>
        </authorList>
    </citation>
    <scope>NUCLEOTIDE SEQUENCE [LARGE SCALE GENOMIC DNA]</scope>
    <source>
        <strain evidence="1 2">CCBAS932</strain>
    </source>
</reference>
<dbReference type="InParanoid" id="A0A3N4L6U6"/>
<proteinExistence type="predicted"/>
<organism evidence="1 2">
    <name type="scientific">Morchella conica CCBAS932</name>
    <dbReference type="NCBI Taxonomy" id="1392247"/>
    <lineage>
        <taxon>Eukaryota</taxon>
        <taxon>Fungi</taxon>
        <taxon>Dikarya</taxon>
        <taxon>Ascomycota</taxon>
        <taxon>Pezizomycotina</taxon>
        <taxon>Pezizomycetes</taxon>
        <taxon>Pezizales</taxon>
        <taxon>Morchellaceae</taxon>
        <taxon>Morchella</taxon>
    </lineage>
</organism>
<sequence>MFSETIKPPQTILTFGLTLELITHLPSSQDSITTIASHLRTNLSVPFFSPASGPYTAPTTLVTAAGPQLIPSSPTIPHPVVDWIGDHPSPRHYLVTIRHSLHRGITDAMAHHSCGIVVETPILRAFSAIDFAVTGISAALGALGKDMVEFTPYCGLCVHMGRRGGFSLDTIKGLAKAVVVFERDIEMYWHPKHRYIYGEGGGRSNRGDRSAVKLVGLIEDLKSVGGISKLLCEQGVGEDYKYNFQSLVAVGCIEFRQAQGTLDVEWIQSWVRFLALFAKSAENAPKDNWEEWARGEGGGLAEFLKFGTDDNSDGGGE</sequence>
<dbReference type="AlphaFoldDB" id="A0A3N4L6U6"/>
<dbReference type="EMBL" id="ML119105">
    <property type="protein sequence ID" value="RPB17508.1"/>
    <property type="molecule type" value="Genomic_DNA"/>
</dbReference>